<keyword evidence="1" id="KW-0472">Membrane</keyword>
<dbReference type="InterPro" id="IPR008620">
    <property type="entry name" value="FixH"/>
</dbReference>
<proteinExistence type="predicted"/>
<dbReference type="Proteomes" id="UP000277579">
    <property type="component" value="Unassembled WGS sequence"/>
</dbReference>
<accession>A0A495M1W6</accession>
<dbReference type="AlphaFoldDB" id="A0A495M1W6"/>
<protein>
    <submittedName>
        <fullName evidence="2">FixH protein</fullName>
    </submittedName>
</protein>
<dbReference type="RefSeq" id="WP_121377352.1">
    <property type="nucleotide sequence ID" value="NZ_RBLC01000005.1"/>
</dbReference>
<organism evidence="2 3">
    <name type="scientific">Flavobacterium endophyticum</name>
    <dbReference type="NCBI Taxonomy" id="1540163"/>
    <lineage>
        <taxon>Bacteria</taxon>
        <taxon>Pseudomonadati</taxon>
        <taxon>Bacteroidota</taxon>
        <taxon>Flavobacteriia</taxon>
        <taxon>Flavobacteriales</taxon>
        <taxon>Flavobacteriaceae</taxon>
        <taxon>Flavobacterium</taxon>
    </lineage>
</organism>
<dbReference type="Pfam" id="PF05751">
    <property type="entry name" value="FixH"/>
    <property type="match status" value="1"/>
</dbReference>
<evidence type="ECO:0000313" key="2">
    <source>
        <dbReference type="EMBL" id="RKS19120.1"/>
    </source>
</evidence>
<keyword evidence="1" id="KW-1133">Transmembrane helix</keyword>
<feature type="transmembrane region" description="Helical" evidence="1">
    <location>
        <begin position="6"/>
        <end position="28"/>
    </location>
</feature>
<gene>
    <name evidence="2" type="ORF">CLV94_3071</name>
</gene>
<evidence type="ECO:0000256" key="1">
    <source>
        <dbReference type="SAM" id="Phobius"/>
    </source>
</evidence>
<name>A0A495M1W6_9FLAO</name>
<keyword evidence="1" id="KW-0812">Transmembrane</keyword>
<sequence>MKKLNWGTGIFIAFALFMSFILFFVFLVQSDHKYDNELVIEDYYKYETGLQAQLDKEDNAARLQHKVALEAVENGITIRFPQGFDYKNITGKVSLYRPSSQKLDFAIPIALSSSNLLIPKSDLAGGRWDIIIDWKYEGTGYLNKEQLTLD</sequence>
<comment type="caution">
    <text evidence="2">The sequence shown here is derived from an EMBL/GenBank/DDBJ whole genome shotgun (WGS) entry which is preliminary data.</text>
</comment>
<dbReference type="EMBL" id="RBLC01000005">
    <property type="protein sequence ID" value="RKS19120.1"/>
    <property type="molecule type" value="Genomic_DNA"/>
</dbReference>
<evidence type="ECO:0000313" key="3">
    <source>
        <dbReference type="Proteomes" id="UP000277579"/>
    </source>
</evidence>
<reference evidence="2 3" key="1">
    <citation type="submission" date="2018-10" db="EMBL/GenBank/DDBJ databases">
        <title>Genomic Encyclopedia of Archaeal and Bacterial Type Strains, Phase II (KMG-II): from individual species to whole genera.</title>
        <authorList>
            <person name="Goeker M."/>
        </authorList>
    </citation>
    <scope>NUCLEOTIDE SEQUENCE [LARGE SCALE GENOMIC DNA]</scope>
    <source>
        <strain evidence="2 3">DSM 29537</strain>
    </source>
</reference>
<dbReference type="OrthoDB" id="1493774at2"/>
<keyword evidence="3" id="KW-1185">Reference proteome</keyword>